<name>A0A6J4NLF6_9ACTN</name>
<feature type="compositionally biased region" description="Low complexity" evidence="1">
    <location>
        <begin position="79"/>
        <end position="92"/>
    </location>
</feature>
<reference evidence="3" key="1">
    <citation type="submission" date="2020-02" db="EMBL/GenBank/DDBJ databases">
        <authorList>
            <person name="Meier V. D."/>
        </authorList>
    </citation>
    <scope>NUCLEOTIDE SEQUENCE</scope>
    <source>
        <strain evidence="3">AVDCRST_MAG06</strain>
    </source>
</reference>
<feature type="compositionally biased region" description="Low complexity" evidence="1">
    <location>
        <begin position="57"/>
        <end position="69"/>
    </location>
</feature>
<dbReference type="RefSeq" id="WP_295658195.1">
    <property type="nucleotide sequence ID" value="NZ_CADCUP010000112.1"/>
</dbReference>
<feature type="compositionally biased region" description="Basic and acidic residues" evidence="1">
    <location>
        <begin position="93"/>
        <end position="113"/>
    </location>
</feature>
<gene>
    <name evidence="3" type="ORF">AVDCRST_MAG06-1598</name>
</gene>
<proteinExistence type="predicted"/>
<keyword evidence="2" id="KW-0472">Membrane</keyword>
<feature type="compositionally biased region" description="Low complexity" evidence="1">
    <location>
        <begin position="120"/>
        <end position="132"/>
    </location>
</feature>
<feature type="compositionally biased region" description="Basic and acidic residues" evidence="1">
    <location>
        <begin position="148"/>
        <end position="166"/>
    </location>
</feature>
<evidence type="ECO:0000313" key="3">
    <source>
        <dbReference type="EMBL" id="CAA9391763.1"/>
    </source>
</evidence>
<dbReference type="EMBL" id="CADCUP010000112">
    <property type="protein sequence ID" value="CAA9391763.1"/>
    <property type="molecule type" value="Genomic_DNA"/>
</dbReference>
<keyword evidence="2" id="KW-0812">Transmembrane</keyword>
<feature type="compositionally biased region" description="Basic and acidic residues" evidence="1">
    <location>
        <begin position="38"/>
        <end position="47"/>
    </location>
</feature>
<protein>
    <submittedName>
        <fullName evidence="3">Uncharacterized protein</fullName>
    </submittedName>
</protein>
<organism evidence="3">
    <name type="scientific">uncultured Nocardioides sp</name>
    <dbReference type="NCBI Taxonomy" id="198441"/>
    <lineage>
        <taxon>Bacteria</taxon>
        <taxon>Bacillati</taxon>
        <taxon>Actinomycetota</taxon>
        <taxon>Actinomycetes</taxon>
        <taxon>Propionibacteriales</taxon>
        <taxon>Nocardioidaceae</taxon>
        <taxon>Nocardioides</taxon>
        <taxon>environmental samples</taxon>
    </lineage>
</organism>
<feature type="region of interest" description="Disordered" evidence="1">
    <location>
        <begin position="38"/>
        <end position="181"/>
    </location>
</feature>
<evidence type="ECO:0000256" key="1">
    <source>
        <dbReference type="SAM" id="MobiDB-lite"/>
    </source>
</evidence>
<keyword evidence="2" id="KW-1133">Transmembrane helix</keyword>
<dbReference type="AlphaFoldDB" id="A0A6J4NLF6"/>
<accession>A0A6J4NLF6</accession>
<sequence>MDTTEVIITVVVILVLLAIIAAVVMAARKKRRQADAARATELRREAQQRATDIPQTRAQAQEAEAQAEQARLRAESAEQRAMQARQAAAQTQAEHEDQIRAADRLDPHVDNRSADYTPDTGTTTAAGTASSSHDAPGAVTGGGYVRAVDAEGRPVDDQVRPVEGDGRTTATDDGLGGSPRS</sequence>
<feature type="transmembrane region" description="Helical" evidence="2">
    <location>
        <begin position="6"/>
        <end position="27"/>
    </location>
</feature>
<evidence type="ECO:0000256" key="2">
    <source>
        <dbReference type="SAM" id="Phobius"/>
    </source>
</evidence>